<accession>A0A1Z5IUZ1</accession>
<dbReference type="RefSeq" id="WP_089120734.1">
    <property type="nucleotide sequence ID" value="NZ_BCMI01000005.1"/>
</dbReference>
<protein>
    <submittedName>
        <fullName evidence="1">Uncharacterized protein</fullName>
    </submittedName>
</protein>
<dbReference type="Proteomes" id="UP000198414">
    <property type="component" value="Unassembled WGS sequence"/>
</dbReference>
<proteinExistence type="predicted"/>
<reference evidence="1 2" key="1">
    <citation type="submission" date="2015-11" db="EMBL/GenBank/DDBJ databases">
        <title>Draft genome sequences of new species of the genus Lactobacillus isolated from orchardgrass silage.</title>
        <authorList>
            <person name="Tohno M."/>
            <person name="Tanizawa Y."/>
            <person name="Arita M."/>
        </authorList>
    </citation>
    <scope>NUCLEOTIDE SEQUENCE [LARGE SCALE GENOMIC DNA]</scope>
    <source>
        <strain evidence="1 2">IWT25</strain>
    </source>
</reference>
<comment type="caution">
    <text evidence="1">The sequence shown here is derived from an EMBL/GenBank/DDBJ whole genome shotgun (WGS) entry which is preliminary data.</text>
</comment>
<evidence type="ECO:0000313" key="1">
    <source>
        <dbReference type="EMBL" id="GAX05428.1"/>
    </source>
</evidence>
<dbReference type="AlphaFoldDB" id="A0A1Z5IUZ1"/>
<name>A0A1Z5IUZ1_9LACO</name>
<organism evidence="1 2">
    <name type="scientific">Secundilactobacillus pentosiphilus</name>
    <dbReference type="NCBI Taxonomy" id="1714682"/>
    <lineage>
        <taxon>Bacteria</taxon>
        <taxon>Bacillati</taxon>
        <taxon>Bacillota</taxon>
        <taxon>Bacilli</taxon>
        <taxon>Lactobacillales</taxon>
        <taxon>Lactobacillaceae</taxon>
        <taxon>Secundilactobacillus</taxon>
    </lineage>
</organism>
<evidence type="ECO:0000313" key="2">
    <source>
        <dbReference type="Proteomes" id="UP000198414"/>
    </source>
</evidence>
<gene>
    <name evidence="1" type="ORF">IWT25_00732</name>
</gene>
<dbReference type="EMBL" id="BCMI01000005">
    <property type="protein sequence ID" value="GAX05428.1"/>
    <property type="molecule type" value="Genomic_DNA"/>
</dbReference>
<dbReference type="OrthoDB" id="2334626at2"/>
<sequence length="154" mass="18204">MKTSEFIKKVEQLGFYVIVQDDAVYVMISRFNKHWIMRIGNDFCGYIQADFNEVEWKYDFKALYELAVDYAFTPIKERGDEAKFYVRLSPQNIYDNCSWLSPLGNWVTNQNQLQPGIFTPTSYSAFLNAFPEWQPFLPDYDSENRDVFVPVEDD</sequence>